<keyword evidence="3 9" id="KW-0032">Aminotransferase</keyword>
<evidence type="ECO:0000259" key="8">
    <source>
        <dbReference type="Pfam" id="PF00155"/>
    </source>
</evidence>
<dbReference type="PANTHER" id="PTHR43643">
    <property type="entry name" value="HISTIDINOL-PHOSPHATE AMINOTRANSFERASE 2"/>
    <property type="match status" value="1"/>
</dbReference>
<comment type="cofactor">
    <cofactor evidence="1 7">
        <name>pyridoxal 5'-phosphate</name>
        <dbReference type="ChEBI" id="CHEBI:597326"/>
    </cofactor>
</comment>
<dbReference type="GO" id="GO:0030170">
    <property type="term" value="F:pyridoxal phosphate binding"/>
    <property type="evidence" value="ECO:0007669"/>
    <property type="project" value="InterPro"/>
</dbReference>
<dbReference type="CDD" id="cd00609">
    <property type="entry name" value="AAT_like"/>
    <property type="match status" value="1"/>
</dbReference>
<reference evidence="9 10" key="1">
    <citation type="submission" date="2018-05" db="EMBL/GenBank/DDBJ databases">
        <title>Acuticoccus sediminis sp. nov., isolated from deep-sea sediment of Indian Ocean.</title>
        <authorList>
            <person name="Liu X."/>
            <person name="Lai Q."/>
            <person name="Du Y."/>
            <person name="Sun F."/>
            <person name="Zhang X."/>
            <person name="Wang S."/>
            <person name="Shao Z."/>
        </authorList>
    </citation>
    <scope>NUCLEOTIDE SEQUENCE [LARGE SCALE GENOMIC DNA]</scope>
    <source>
        <strain evidence="9 10">PTG4-2</strain>
    </source>
</reference>
<gene>
    <name evidence="9" type="ORF">DLJ53_03760</name>
</gene>
<evidence type="ECO:0000256" key="7">
    <source>
        <dbReference type="RuleBase" id="RU003693"/>
    </source>
</evidence>
<comment type="pathway">
    <text evidence="6">Amino-acid biosynthesis.</text>
</comment>
<dbReference type="Proteomes" id="UP000249590">
    <property type="component" value="Unassembled WGS sequence"/>
</dbReference>
<evidence type="ECO:0000256" key="5">
    <source>
        <dbReference type="ARBA" id="ARBA00022898"/>
    </source>
</evidence>
<dbReference type="InterPro" id="IPR015421">
    <property type="entry name" value="PyrdxlP-dep_Trfase_major"/>
</dbReference>
<evidence type="ECO:0000313" key="10">
    <source>
        <dbReference type="Proteomes" id="UP000249590"/>
    </source>
</evidence>
<dbReference type="InterPro" id="IPR015424">
    <property type="entry name" value="PyrdxlP-dep_Trfase"/>
</dbReference>
<evidence type="ECO:0000256" key="4">
    <source>
        <dbReference type="ARBA" id="ARBA00022679"/>
    </source>
</evidence>
<evidence type="ECO:0000256" key="3">
    <source>
        <dbReference type="ARBA" id="ARBA00022576"/>
    </source>
</evidence>
<dbReference type="NCBIfam" id="NF006014">
    <property type="entry name" value="PRK08153.1"/>
    <property type="match status" value="1"/>
</dbReference>
<dbReference type="InterPro" id="IPR050106">
    <property type="entry name" value="HistidinolP_aminotransfase"/>
</dbReference>
<dbReference type="InterPro" id="IPR015422">
    <property type="entry name" value="PyrdxlP-dep_Trfase_small"/>
</dbReference>
<comment type="caution">
    <text evidence="9">The sequence shown here is derived from an EMBL/GenBank/DDBJ whole genome shotgun (WGS) entry which is preliminary data.</text>
</comment>
<evidence type="ECO:0000256" key="6">
    <source>
        <dbReference type="ARBA" id="ARBA00029440"/>
    </source>
</evidence>
<dbReference type="Gene3D" id="3.90.1150.10">
    <property type="entry name" value="Aspartate Aminotransferase, domain 1"/>
    <property type="match status" value="1"/>
</dbReference>
<feature type="domain" description="Aminotransferase class I/classII large" evidence="8">
    <location>
        <begin position="35"/>
        <end position="352"/>
    </location>
</feature>
<evidence type="ECO:0000256" key="2">
    <source>
        <dbReference type="ARBA" id="ARBA00007970"/>
    </source>
</evidence>
<dbReference type="InterPro" id="IPR004839">
    <property type="entry name" value="Aminotransferase_I/II_large"/>
</dbReference>
<dbReference type="Gene3D" id="3.40.640.10">
    <property type="entry name" value="Type I PLP-dependent aspartate aminotransferase-like (Major domain)"/>
    <property type="match status" value="1"/>
</dbReference>
<evidence type="ECO:0000256" key="1">
    <source>
        <dbReference type="ARBA" id="ARBA00001933"/>
    </source>
</evidence>
<dbReference type="InterPro" id="IPR001917">
    <property type="entry name" value="Aminotrans_II_pyridoxalP_BS"/>
</dbReference>
<name>A0A8B2P0X3_9HYPH</name>
<dbReference type="GO" id="GO:0008483">
    <property type="term" value="F:transaminase activity"/>
    <property type="evidence" value="ECO:0007669"/>
    <property type="project" value="UniProtKB-KW"/>
</dbReference>
<proteinExistence type="inferred from homology"/>
<keyword evidence="10" id="KW-1185">Reference proteome</keyword>
<evidence type="ECO:0000313" key="9">
    <source>
        <dbReference type="EMBL" id="RAI03614.1"/>
    </source>
</evidence>
<dbReference type="AlphaFoldDB" id="A0A8B2P0X3"/>
<protein>
    <submittedName>
        <fullName evidence="9">Pyridoxal phosphate-dependent aminotransferase</fullName>
    </submittedName>
</protein>
<dbReference type="EMBL" id="QHHQ01000001">
    <property type="protein sequence ID" value="RAI03614.1"/>
    <property type="molecule type" value="Genomic_DNA"/>
</dbReference>
<dbReference type="RefSeq" id="WP_111342467.1">
    <property type="nucleotide sequence ID" value="NZ_QHHQ01000001.1"/>
</dbReference>
<dbReference type="Pfam" id="PF00155">
    <property type="entry name" value="Aminotran_1_2"/>
    <property type="match status" value="1"/>
</dbReference>
<accession>A0A8B2P0X3</accession>
<sequence length="372" mass="39535">MIPLTPLAASLPSTVPFVGPEAQERARGAPFRARLGANENAFGTSPRAIEAMARAAAEAWQYGDPENFDLKSAIAEHYGVPAARIGVGEGIDGLLQVITRLFVTDGTPVVTSAGAYPTFNYHVNGFGGRLVTVPYRDDREDIDALLDAARREKAALIYLANPDNPMGTWHDADALRRLIEDIPEHAVLLLDEAYVEFAPAAAQLAMSVEHPRLIRLRTFSKAYGLAGMRVGYAVTTPEMASAFDKVRNHFGVNRVAQAGALAALQDHKFFRRMLADVHAAKVRIGAIAAAHGMTALPSATNFVALDTGFDGTVARALVAALSARGVFVRMPFVAPQDRCIRVAAGPDELLDVLDAELGAALAEATSVVAVAG</sequence>
<keyword evidence="5 7" id="KW-0663">Pyridoxal phosphate</keyword>
<organism evidence="9 10">
    <name type="scientific">Acuticoccus sediminis</name>
    <dbReference type="NCBI Taxonomy" id="2184697"/>
    <lineage>
        <taxon>Bacteria</taxon>
        <taxon>Pseudomonadati</taxon>
        <taxon>Pseudomonadota</taxon>
        <taxon>Alphaproteobacteria</taxon>
        <taxon>Hyphomicrobiales</taxon>
        <taxon>Amorphaceae</taxon>
        <taxon>Acuticoccus</taxon>
    </lineage>
</organism>
<dbReference type="SUPFAM" id="SSF53383">
    <property type="entry name" value="PLP-dependent transferases"/>
    <property type="match status" value="1"/>
</dbReference>
<comment type="similarity">
    <text evidence="2">Belongs to the class-II pyridoxal-phosphate-dependent aminotransferase family. Histidinol-phosphate aminotransferase subfamily.</text>
</comment>
<keyword evidence="4 9" id="KW-0808">Transferase</keyword>
<dbReference type="PROSITE" id="PS00599">
    <property type="entry name" value="AA_TRANSFER_CLASS_2"/>
    <property type="match status" value="1"/>
</dbReference>
<dbReference type="OrthoDB" id="9809616at2"/>
<dbReference type="PANTHER" id="PTHR43643:SF2">
    <property type="entry name" value="INDUCIBLE LYSINE DECARBOXYLASE"/>
    <property type="match status" value="1"/>
</dbReference>